<gene>
    <name evidence="1" type="ORF">LAD73_00225</name>
</gene>
<name>A0A953NCM7_9MOLU</name>
<dbReference type="EMBL" id="JAIQBY010000001">
    <property type="protein sequence ID" value="MBZ4195155.1"/>
    <property type="molecule type" value="Genomic_DNA"/>
</dbReference>
<evidence type="ECO:0000313" key="2">
    <source>
        <dbReference type="Proteomes" id="UP000772186"/>
    </source>
</evidence>
<accession>A0A953NCM7</accession>
<keyword evidence="2" id="KW-1185">Reference proteome</keyword>
<reference evidence="1 2" key="1">
    <citation type="submission" date="2021-09" db="EMBL/GenBank/DDBJ databases">
        <title>WGS of Mycoplasma sp. Zaradi2 strains.</title>
        <authorList>
            <person name="Spergser J."/>
        </authorList>
    </citation>
    <scope>NUCLEOTIDE SEQUENCE [LARGE SCALE GENOMIC DNA]</scope>
    <source>
        <strain evidence="1 2">1331</strain>
    </source>
</reference>
<dbReference type="AlphaFoldDB" id="A0A953NCM7"/>
<comment type="caution">
    <text evidence="1">The sequence shown here is derived from an EMBL/GenBank/DDBJ whole genome shotgun (WGS) entry which is preliminary data.</text>
</comment>
<dbReference type="Proteomes" id="UP000772186">
    <property type="component" value="Unassembled WGS sequence"/>
</dbReference>
<organism evidence="1 2">
    <name type="scientific">Mycoplasma tauri</name>
    <dbReference type="NCBI Taxonomy" id="547987"/>
    <lineage>
        <taxon>Bacteria</taxon>
        <taxon>Bacillati</taxon>
        <taxon>Mycoplasmatota</taxon>
        <taxon>Mollicutes</taxon>
        <taxon>Mycoplasmataceae</taxon>
        <taxon>Mycoplasma</taxon>
    </lineage>
</organism>
<evidence type="ECO:0000313" key="1">
    <source>
        <dbReference type="EMBL" id="MBZ4195155.1"/>
    </source>
</evidence>
<protein>
    <submittedName>
        <fullName evidence="1">Uncharacterized protein</fullName>
    </submittedName>
</protein>
<proteinExistence type="predicted"/>
<dbReference type="RefSeq" id="WP_205517601.1">
    <property type="nucleotide sequence ID" value="NZ_CP070479.1"/>
</dbReference>
<sequence>MTNNEMERIFKEIILSTPGVKQLLYVGKIDNKEYNFPFMVEKNDKNEWTFIATLEIIRNTNAKDLSKNISKLLKYTMKKKNEKIEKINLFIGGLCNE</sequence>